<dbReference type="InterPro" id="IPR036663">
    <property type="entry name" value="Fumarylacetoacetase_C_sf"/>
</dbReference>
<gene>
    <name evidence="4" type="ORF">L201_003662</name>
</gene>
<comment type="similarity">
    <text evidence="1">Belongs to the FAH family.</text>
</comment>
<dbReference type="Gene3D" id="3.90.850.10">
    <property type="entry name" value="Fumarylacetoacetase-like, C-terminal domain"/>
    <property type="match status" value="1"/>
</dbReference>
<dbReference type="GO" id="GO:0018773">
    <property type="term" value="F:acetylpyruvate hydrolase activity"/>
    <property type="evidence" value="ECO:0007669"/>
    <property type="project" value="TreeGrafter"/>
</dbReference>
<name>A0AAX4JVB0_9TREE</name>
<dbReference type="Proteomes" id="UP001355207">
    <property type="component" value="Chromosome 4"/>
</dbReference>
<dbReference type="RefSeq" id="XP_066075512.1">
    <property type="nucleotide sequence ID" value="XM_066219415.1"/>
</dbReference>
<evidence type="ECO:0000313" key="4">
    <source>
        <dbReference type="EMBL" id="WWC88749.1"/>
    </source>
</evidence>
<dbReference type="GO" id="GO:0005739">
    <property type="term" value="C:mitochondrion"/>
    <property type="evidence" value="ECO:0007669"/>
    <property type="project" value="TreeGrafter"/>
</dbReference>
<dbReference type="SUPFAM" id="SSF56529">
    <property type="entry name" value="FAH"/>
    <property type="match status" value="1"/>
</dbReference>
<sequence>MCDLFQIPDVLPEPLTFIRPTTSLLPKGAPMEKPKGTSLAYETEIAVVIGKKARNVKIAEANQFIGGYALIMDMCARDVQTHARKEGLPWAVCKGADTLNPVGRFIGLHEIADPHNVNLRLEIDGKVAQNGNSKDLIYTIAQEIAYISSYMTLLPGDIILTGAPKGVSTVKAGSRMVATLSLPDGKVLDTLEIDVVEKQEGYQFGKHWLEWLQ</sequence>
<dbReference type="Pfam" id="PF01557">
    <property type="entry name" value="FAA_hydrolase"/>
    <property type="match status" value="1"/>
</dbReference>
<keyword evidence="2" id="KW-0479">Metal-binding</keyword>
<feature type="domain" description="Fumarylacetoacetase-like C-terminal" evidence="3">
    <location>
        <begin position="12"/>
        <end position="180"/>
    </location>
</feature>
<dbReference type="GeneID" id="91094332"/>
<keyword evidence="5" id="KW-1185">Reference proteome</keyword>
<dbReference type="PANTHER" id="PTHR11820">
    <property type="entry name" value="ACYLPYRUVASE"/>
    <property type="match status" value="1"/>
</dbReference>
<organism evidence="4 5">
    <name type="scientific">Kwoniella dendrophila CBS 6074</name>
    <dbReference type="NCBI Taxonomy" id="1295534"/>
    <lineage>
        <taxon>Eukaryota</taxon>
        <taxon>Fungi</taxon>
        <taxon>Dikarya</taxon>
        <taxon>Basidiomycota</taxon>
        <taxon>Agaricomycotina</taxon>
        <taxon>Tremellomycetes</taxon>
        <taxon>Tremellales</taxon>
        <taxon>Cryptococcaceae</taxon>
        <taxon>Kwoniella</taxon>
    </lineage>
</organism>
<evidence type="ECO:0000256" key="1">
    <source>
        <dbReference type="ARBA" id="ARBA00010211"/>
    </source>
</evidence>
<proteinExistence type="inferred from homology"/>
<protein>
    <recommendedName>
        <fullName evidence="3">Fumarylacetoacetase-like C-terminal domain-containing protein</fullName>
    </recommendedName>
</protein>
<dbReference type="GO" id="GO:0046872">
    <property type="term" value="F:metal ion binding"/>
    <property type="evidence" value="ECO:0007669"/>
    <property type="project" value="UniProtKB-KW"/>
</dbReference>
<reference evidence="4 5" key="1">
    <citation type="submission" date="2024-01" db="EMBL/GenBank/DDBJ databases">
        <title>Comparative genomics of Cryptococcus and Kwoniella reveals pathogenesis evolution and contrasting modes of karyotype evolution via chromosome fusion or intercentromeric recombination.</title>
        <authorList>
            <person name="Coelho M.A."/>
            <person name="David-Palma M."/>
            <person name="Shea T."/>
            <person name="Bowers K."/>
            <person name="McGinley-Smith S."/>
            <person name="Mohammad A.W."/>
            <person name="Gnirke A."/>
            <person name="Yurkov A.M."/>
            <person name="Nowrousian M."/>
            <person name="Sun S."/>
            <person name="Cuomo C.A."/>
            <person name="Heitman J."/>
        </authorList>
    </citation>
    <scope>NUCLEOTIDE SEQUENCE [LARGE SCALE GENOMIC DNA]</scope>
    <source>
        <strain evidence="4 5">CBS 6074</strain>
    </source>
</reference>
<evidence type="ECO:0000259" key="3">
    <source>
        <dbReference type="Pfam" id="PF01557"/>
    </source>
</evidence>
<dbReference type="InterPro" id="IPR011234">
    <property type="entry name" value="Fumarylacetoacetase-like_C"/>
</dbReference>
<evidence type="ECO:0000256" key="2">
    <source>
        <dbReference type="ARBA" id="ARBA00022723"/>
    </source>
</evidence>
<dbReference type="EMBL" id="CP144101">
    <property type="protein sequence ID" value="WWC88749.1"/>
    <property type="molecule type" value="Genomic_DNA"/>
</dbReference>
<evidence type="ECO:0000313" key="5">
    <source>
        <dbReference type="Proteomes" id="UP001355207"/>
    </source>
</evidence>
<accession>A0AAX4JVB0</accession>
<dbReference type="AlphaFoldDB" id="A0AAX4JVB0"/>
<dbReference type="PANTHER" id="PTHR11820:SF7">
    <property type="entry name" value="ACYLPYRUVASE FAHD1, MITOCHONDRIAL"/>
    <property type="match status" value="1"/>
</dbReference>